<accession>A0A7W6NZR8</accession>
<evidence type="ECO:0000313" key="5">
    <source>
        <dbReference type="Proteomes" id="UP000557392"/>
    </source>
</evidence>
<protein>
    <recommendedName>
        <fullName evidence="3">Calcineurin-like phosphoesterase domain-containing protein</fullName>
    </recommendedName>
</protein>
<dbReference type="EMBL" id="JACIEH010000004">
    <property type="protein sequence ID" value="MBB4100929.1"/>
    <property type="molecule type" value="Genomic_DNA"/>
</dbReference>
<dbReference type="GO" id="GO:0009245">
    <property type="term" value="P:lipid A biosynthetic process"/>
    <property type="evidence" value="ECO:0007669"/>
    <property type="project" value="TreeGrafter"/>
</dbReference>
<evidence type="ECO:0000256" key="2">
    <source>
        <dbReference type="ARBA" id="ARBA00022801"/>
    </source>
</evidence>
<feature type="domain" description="Calcineurin-like phosphoesterase" evidence="3">
    <location>
        <begin position="47"/>
        <end position="210"/>
    </location>
</feature>
<gene>
    <name evidence="4" type="ORF">GGR46_004518</name>
</gene>
<evidence type="ECO:0000259" key="3">
    <source>
        <dbReference type="Pfam" id="PF00149"/>
    </source>
</evidence>
<reference evidence="4 5" key="1">
    <citation type="submission" date="2020-08" db="EMBL/GenBank/DDBJ databases">
        <title>Genomic Encyclopedia of Type Strains, Phase IV (KMG-IV): sequencing the most valuable type-strain genomes for metagenomic binning, comparative biology and taxonomic classification.</title>
        <authorList>
            <person name="Goeker M."/>
        </authorList>
    </citation>
    <scope>NUCLEOTIDE SEQUENCE [LARGE SCALE GENOMIC DNA]</scope>
    <source>
        <strain evidence="4 5">DSM 101806</strain>
    </source>
</reference>
<comment type="caution">
    <text evidence="4">The sequence shown here is derived from an EMBL/GenBank/DDBJ whole genome shotgun (WGS) entry which is preliminary data.</text>
</comment>
<dbReference type="GO" id="GO:0046872">
    <property type="term" value="F:metal ion binding"/>
    <property type="evidence" value="ECO:0007669"/>
    <property type="project" value="UniProtKB-KW"/>
</dbReference>
<dbReference type="InterPro" id="IPR004843">
    <property type="entry name" value="Calcineurin-like_PHP"/>
</dbReference>
<dbReference type="Proteomes" id="UP000557392">
    <property type="component" value="Unassembled WGS sequence"/>
</dbReference>
<dbReference type="SUPFAM" id="SSF56300">
    <property type="entry name" value="Metallo-dependent phosphatases"/>
    <property type="match status" value="1"/>
</dbReference>
<dbReference type="GO" id="GO:0016020">
    <property type="term" value="C:membrane"/>
    <property type="evidence" value="ECO:0007669"/>
    <property type="project" value="GOC"/>
</dbReference>
<keyword evidence="1" id="KW-0479">Metal-binding</keyword>
<evidence type="ECO:0000313" key="4">
    <source>
        <dbReference type="EMBL" id="MBB4100929.1"/>
    </source>
</evidence>
<dbReference type="InterPro" id="IPR051158">
    <property type="entry name" value="Metallophosphoesterase_sf"/>
</dbReference>
<keyword evidence="5" id="KW-1185">Reference proteome</keyword>
<name>A0A7W6NZR8_9SPHN</name>
<keyword evidence="2" id="KW-0378">Hydrolase</keyword>
<sequence>MRKLLAILATLAFLGAGFLGWCFREATSDPVVRRAEVAMPGLERPVTIALLSDIHVGTAAMGPKRLGRIVAQVNALKPDLVVIAGDFIFGHDPKGSAKLGPAMVAPLRELRAPLGVAAVLGNHDYWTGPQAVRAQLAQAGVTVLENSAVSRGPVALGGISDDFSGHADVRATMEAARALGGPIVLVTHSPDVAPDLPADAHLLLAGHTHCGQVLVFGQNIAPEVSRYGRRYRCGLVREGARTVVVTAGLGTSGVPFRLGARPDVWLLTLMPAAMASSQKAR</sequence>
<dbReference type="CDD" id="cd07385">
    <property type="entry name" value="MPP_YkuE_C"/>
    <property type="match status" value="1"/>
</dbReference>
<proteinExistence type="predicted"/>
<evidence type="ECO:0000256" key="1">
    <source>
        <dbReference type="ARBA" id="ARBA00022723"/>
    </source>
</evidence>
<dbReference type="AlphaFoldDB" id="A0A7W6NZR8"/>
<dbReference type="Pfam" id="PF00149">
    <property type="entry name" value="Metallophos"/>
    <property type="match status" value="1"/>
</dbReference>
<organism evidence="4 5">
    <name type="scientific">Sphingomonas kyeonggiensis</name>
    <dbReference type="NCBI Taxonomy" id="1268553"/>
    <lineage>
        <taxon>Bacteria</taxon>
        <taxon>Pseudomonadati</taxon>
        <taxon>Pseudomonadota</taxon>
        <taxon>Alphaproteobacteria</taxon>
        <taxon>Sphingomonadales</taxon>
        <taxon>Sphingomonadaceae</taxon>
        <taxon>Sphingomonas</taxon>
    </lineage>
</organism>
<dbReference type="Gene3D" id="3.60.21.10">
    <property type="match status" value="1"/>
</dbReference>
<dbReference type="PANTHER" id="PTHR31302:SF31">
    <property type="entry name" value="PHOSPHODIESTERASE YAEI"/>
    <property type="match status" value="1"/>
</dbReference>
<dbReference type="InterPro" id="IPR029052">
    <property type="entry name" value="Metallo-depent_PP-like"/>
</dbReference>
<dbReference type="PANTHER" id="PTHR31302">
    <property type="entry name" value="TRANSMEMBRANE PROTEIN WITH METALLOPHOSPHOESTERASE DOMAIN-RELATED"/>
    <property type="match status" value="1"/>
</dbReference>
<dbReference type="RefSeq" id="WP_184000283.1">
    <property type="nucleotide sequence ID" value="NZ_JACIEH010000004.1"/>
</dbReference>
<dbReference type="GO" id="GO:0008758">
    <property type="term" value="F:UDP-2,3-diacylglucosamine hydrolase activity"/>
    <property type="evidence" value="ECO:0007669"/>
    <property type="project" value="TreeGrafter"/>
</dbReference>